<proteinExistence type="predicted"/>
<feature type="compositionally biased region" description="Low complexity" evidence="1">
    <location>
        <begin position="265"/>
        <end position="303"/>
    </location>
</feature>
<evidence type="ECO:0000313" key="2">
    <source>
        <dbReference type="EMBL" id="KPA85122.1"/>
    </source>
</evidence>
<feature type="compositionally biased region" description="Low complexity" evidence="1">
    <location>
        <begin position="160"/>
        <end position="171"/>
    </location>
</feature>
<feature type="compositionally biased region" description="Low complexity" evidence="1">
    <location>
        <begin position="206"/>
        <end position="220"/>
    </location>
</feature>
<feature type="region of interest" description="Disordered" evidence="1">
    <location>
        <begin position="237"/>
        <end position="338"/>
    </location>
</feature>
<accession>A0A0N0DZF2</accession>
<gene>
    <name evidence="2" type="ORF">ABB37_01509</name>
</gene>
<dbReference type="OrthoDB" id="266015at2759"/>
<dbReference type="EMBL" id="LGTL01000002">
    <property type="protein sequence ID" value="KPA85122.1"/>
    <property type="molecule type" value="Genomic_DNA"/>
</dbReference>
<dbReference type="OMA" id="QHAVFAI"/>
<dbReference type="RefSeq" id="XP_015663561.1">
    <property type="nucleotide sequence ID" value="XM_015798041.1"/>
</dbReference>
<evidence type="ECO:0000256" key="1">
    <source>
        <dbReference type="SAM" id="MobiDB-lite"/>
    </source>
</evidence>
<feature type="region of interest" description="Disordered" evidence="1">
    <location>
        <begin position="160"/>
        <end position="221"/>
    </location>
</feature>
<keyword evidence="3" id="KW-1185">Reference proteome</keyword>
<dbReference type="VEuPathDB" id="TriTrypDB:LpyrH10_02_4830"/>
<dbReference type="Proteomes" id="UP000037923">
    <property type="component" value="Unassembled WGS sequence"/>
</dbReference>
<reference evidence="2 3" key="1">
    <citation type="submission" date="2015-07" db="EMBL/GenBank/DDBJ databases">
        <title>High-quality genome of monoxenous trypanosomatid Leptomonas pyrrhocoris.</title>
        <authorList>
            <person name="Flegontov P."/>
            <person name="Butenko A."/>
            <person name="Firsov S."/>
            <person name="Vlcek C."/>
            <person name="Logacheva M.D."/>
            <person name="Field M."/>
            <person name="Filatov D."/>
            <person name="Flegontova O."/>
            <person name="Gerasimov E."/>
            <person name="Jackson A.P."/>
            <person name="Kelly S."/>
            <person name="Opperdoes F."/>
            <person name="O'Reilly A."/>
            <person name="Votypka J."/>
            <person name="Yurchenko V."/>
            <person name="Lukes J."/>
        </authorList>
    </citation>
    <scope>NUCLEOTIDE SEQUENCE [LARGE SCALE GENOMIC DNA]</scope>
    <source>
        <strain evidence="2">H10</strain>
    </source>
</reference>
<protein>
    <submittedName>
        <fullName evidence="2">Uncharacterized protein</fullName>
    </submittedName>
</protein>
<sequence length="413" mass="44031">MSSHVLPIGIPPRERTRLCRTASEEVCSQAASHVRSAAQVSSVDAAAEPYVRAVYVYQASTVAPERVSIASGEECGSYLRSILRACVASYAAGTSVPCWLTVVLEDTCIVQHAVFAMTSASPEPQNWTSATAFQSDVGPFQAGVARWSLVAQPVPCRTAAPATAAPSAPASRDVPKPPQKKTSSVSQASTASSQRKPHQSQESAAPPSSTTKTRHTSTTPCAHSAAMLAKAMGAINQQPPPQKQQQRPNKREAANPPPARDTAPAAVHYSSSDNSSVPSESSSAVPPQHAPLSSQQQAPQSQRARLRPPHKTSAAPEGAASQRSIQSSRHNSLQQKPNGLVVYDSPQADLVVPSDGRQWGDSAYRTCYSPRREELWDIADAVMTHNYAEAMISPEAEPAYIDDYHDRNERGAV</sequence>
<dbReference type="AlphaFoldDB" id="A0A0N0DZF2"/>
<feature type="compositionally biased region" description="Low complexity" evidence="1">
    <location>
        <begin position="180"/>
        <end position="193"/>
    </location>
</feature>
<name>A0A0N0DZF2_LEPPY</name>
<feature type="compositionally biased region" description="Polar residues" evidence="1">
    <location>
        <begin position="321"/>
        <end position="337"/>
    </location>
</feature>
<comment type="caution">
    <text evidence="2">The sequence shown here is derived from an EMBL/GenBank/DDBJ whole genome shotgun (WGS) entry which is preliminary data.</text>
</comment>
<organism evidence="2 3">
    <name type="scientific">Leptomonas pyrrhocoris</name>
    <name type="common">Firebug parasite</name>
    <dbReference type="NCBI Taxonomy" id="157538"/>
    <lineage>
        <taxon>Eukaryota</taxon>
        <taxon>Discoba</taxon>
        <taxon>Euglenozoa</taxon>
        <taxon>Kinetoplastea</taxon>
        <taxon>Metakinetoplastina</taxon>
        <taxon>Trypanosomatida</taxon>
        <taxon>Trypanosomatidae</taxon>
        <taxon>Leishmaniinae</taxon>
        <taxon>Leptomonas</taxon>
    </lineage>
</organism>
<evidence type="ECO:0000313" key="3">
    <source>
        <dbReference type="Proteomes" id="UP000037923"/>
    </source>
</evidence>
<dbReference type="GeneID" id="26901804"/>